<organism evidence="2 3">
    <name type="scientific">Jiangella alkaliphila</name>
    <dbReference type="NCBI Taxonomy" id="419479"/>
    <lineage>
        <taxon>Bacteria</taxon>
        <taxon>Bacillati</taxon>
        <taxon>Actinomycetota</taxon>
        <taxon>Actinomycetes</taxon>
        <taxon>Jiangellales</taxon>
        <taxon>Jiangellaceae</taxon>
        <taxon>Jiangella</taxon>
    </lineage>
</organism>
<protein>
    <submittedName>
        <fullName evidence="2">Uncharacterized protein</fullName>
    </submittedName>
</protein>
<dbReference type="Proteomes" id="UP000182977">
    <property type="component" value="Chromosome I"/>
</dbReference>
<proteinExistence type="predicted"/>
<feature type="compositionally biased region" description="Basic and acidic residues" evidence="1">
    <location>
        <begin position="36"/>
        <end position="45"/>
    </location>
</feature>
<reference evidence="3" key="1">
    <citation type="submission" date="2016-10" db="EMBL/GenBank/DDBJ databases">
        <authorList>
            <person name="Varghese N."/>
            <person name="Submissions S."/>
        </authorList>
    </citation>
    <scope>NUCLEOTIDE SEQUENCE [LARGE SCALE GENOMIC DNA]</scope>
    <source>
        <strain evidence="3">DSM 45079</strain>
    </source>
</reference>
<dbReference type="EMBL" id="LT629791">
    <property type="protein sequence ID" value="SDU47884.1"/>
    <property type="molecule type" value="Genomic_DNA"/>
</dbReference>
<name>A0A1H2IUL8_9ACTN</name>
<sequence length="45" mass="5057">MSSASGWEDDLEVLPDTTTDERPTGWGDDDASNDARLVEERPPHW</sequence>
<evidence type="ECO:0000313" key="3">
    <source>
        <dbReference type="Proteomes" id="UP000182977"/>
    </source>
</evidence>
<gene>
    <name evidence="2" type="ORF">SAMN04488563_2031</name>
</gene>
<evidence type="ECO:0000256" key="1">
    <source>
        <dbReference type="SAM" id="MobiDB-lite"/>
    </source>
</evidence>
<feature type="region of interest" description="Disordered" evidence="1">
    <location>
        <begin position="1"/>
        <end position="45"/>
    </location>
</feature>
<keyword evidence="3" id="KW-1185">Reference proteome</keyword>
<accession>A0A1H2IUL8</accession>
<dbReference type="RefSeq" id="WP_169790523.1">
    <property type="nucleotide sequence ID" value="NZ_LBMC01000090.1"/>
</dbReference>
<evidence type="ECO:0000313" key="2">
    <source>
        <dbReference type="EMBL" id="SDU47884.1"/>
    </source>
</evidence>
<dbReference type="AlphaFoldDB" id="A0A1H2IUL8"/>